<proteinExistence type="predicted"/>
<feature type="chain" id="PRO_5007881564" evidence="8">
    <location>
        <begin position="22"/>
        <end position="258"/>
    </location>
</feature>
<evidence type="ECO:0000313" key="11">
    <source>
        <dbReference type="EMBL" id="TWU70894.1"/>
    </source>
</evidence>
<keyword evidence="12" id="KW-1185">Reference proteome</keyword>
<evidence type="ECO:0000256" key="8">
    <source>
        <dbReference type="SAM" id="SignalP"/>
    </source>
</evidence>
<dbReference type="PRINTS" id="PR00722">
    <property type="entry name" value="CHYMOTRYPSIN"/>
</dbReference>
<evidence type="ECO:0000256" key="7">
    <source>
        <dbReference type="RuleBase" id="RU363034"/>
    </source>
</evidence>
<dbReference type="Pfam" id="PF00089">
    <property type="entry name" value="Trypsin"/>
    <property type="match status" value="1"/>
</dbReference>
<dbReference type="CDD" id="cd00190">
    <property type="entry name" value="Tryp_SPc"/>
    <property type="match status" value="1"/>
</dbReference>
<organism evidence="10 12">
    <name type="scientific">Metarhizium rileyi (strain RCEF 4871)</name>
    <name type="common">Nomuraea rileyi</name>
    <dbReference type="NCBI Taxonomy" id="1649241"/>
    <lineage>
        <taxon>Eukaryota</taxon>
        <taxon>Fungi</taxon>
        <taxon>Dikarya</taxon>
        <taxon>Ascomycota</taxon>
        <taxon>Pezizomycotina</taxon>
        <taxon>Sordariomycetes</taxon>
        <taxon>Hypocreomycetidae</taxon>
        <taxon>Hypocreales</taxon>
        <taxon>Clavicipitaceae</taxon>
        <taxon>Metarhizium</taxon>
    </lineage>
</organism>
<protein>
    <submittedName>
        <fullName evidence="10">Trypsin-related protease</fullName>
    </submittedName>
</protein>
<keyword evidence="2" id="KW-0964">Secreted</keyword>
<dbReference type="PROSITE" id="PS50240">
    <property type="entry name" value="TRYPSIN_DOM"/>
    <property type="match status" value="1"/>
</dbReference>
<comment type="subcellular location">
    <subcellularLocation>
        <location evidence="1">Secreted</location>
    </subcellularLocation>
</comment>
<evidence type="ECO:0000313" key="13">
    <source>
        <dbReference type="Proteomes" id="UP000317257"/>
    </source>
</evidence>
<dbReference type="InterPro" id="IPR001254">
    <property type="entry name" value="Trypsin_dom"/>
</dbReference>
<dbReference type="Proteomes" id="UP000243498">
    <property type="component" value="Unassembled WGS sequence"/>
</dbReference>
<reference evidence="10 12" key="1">
    <citation type="journal article" date="2016" name="Genome Biol. Evol.">
        <title>Divergent and convergent evolution of fungal pathogenicity.</title>
        <authorList>
            <person name="Shang Y."/>
            <person name="Xiao G."/>
            <person name="Zheng P."/>
            <person name="Cen K."/>
            <person name="Zhan S."/>
            <person name="Wang C."/>
        </authorList>
    </citation>
    <scope>NUCLEOTIDE SEQUENCE [LARGE SCALE GENOMIC DNA]</scope>
    <source>
        <strain evidence="10 12">RCEF 4871</strain>
    </source>
</reference>
<reference evidence="13" key="2">
    <citation type="submission" date="2018-12" db="EMBL/GenBank/DDBJ databases">
        <title>The complete genome of Metarhizium rileyi, a key fungal pathogen of Lepidoptera.</title>
        <authorList>
            <person name="Binneck E."/>
            <person name="Lastra C.C.L."/>
            <person name="Sosa-Gomez D.R."/>
        </authorList>
    </citation>
    <scope>NUCLEOTIDE SEQUENCE [LARGE SCALE GENOMIC DNA]</scope>
    <source>
        <strain evidence="13">Cep018-CH2</strain>
    </source>
</reference>
<keyword evidence="5 7" id="KW-0720">Serine protease</keyword>
<dbReference type="PANTHER" id="PTHR24264">
    <property type="entry name" value="TRYPSIN-RELATED"/>
    <property type="match status" value="1"/>
</dbReference>
<accession>A0A166W3K9</accession>
<dbReference type="GO" id="GO:0006508">
    <property type="term" value="P:proteolysis"/>
    <property type="evidence" value="ECO:0007669"/>
    <property type="project" value="UniProtKB-KW"/>
</dbReference>
<dbReference type="InterPro" id="IPR033116">
    <property type="entry name" value="TRYPSIN_SER"/>
</dbReference>
<name>A0A166W3K9_METRR</name>
<dbReference type="Gene3D" id="2.40.10.10">
    <property type="entry name" value="Trypsin-like serine proteases"/>
    <property type="match status" value="2"/>
</dbReference>
<keyword evidence="4 7" id="KW-0378">Hydrolase</keyword>
<dbReference type="GO" id="GO:0005576">
    <property type="term" value="C:extracellular region"/>
    <property type="evidence" value="ECO:0007669"/>
    <property type="project" value="UniProtKB-SubCell"/>
</dbReference>
<dbReference type="STRING" id="1081105.A0A166W3K9"/>
<evidence type="ECO:0000256" key="6">
    <source>
        <dbReference type="ARBA" id="ARBA00023157"/>
    </source>
</evidence>
<dbReference type="OMA" id="TWINQVI"/>
<sequence>MVSRRALTVAGALFAAQTATALPAQGGKFIVGGAPAKEGDFPYIVAININDSAYCGGSLVNEDTVVTAAHCSTLNISNYSIRAGSLAWASGGTVSKVSAIHSHPGWSFATNDNDVAVWKLSEPIQESSTIQYAKLPEKGSDPAAQSIATVAGWGDLQEYGPSSEELQKVSVPIVNRTTCKDAYANRPGKPNVTKNMFCAGLEDGGKDSCQGDSGGPIIDAATGTLIGVVSWGEGCAQPGIYGVYTRLGNYIDYINQYL</sequence>
<feature type="signal peptide" evidence="8">
    <location>
        <begin position="1"/>
        <end position="21"/>
    </location>
</feature>
<keyword evidence="3 7" id="KW-0645">Protease</keyword>
<dbReference type="EMBL" id="AZHC01000056">
    <property type="protein sequence ID" value="OAA34318.1"/>
    <property type="molecule type" value="Genomic_DNA"/>
</dbReference>
<dbReference type="OrthoDB" id="6380398at2759"/>
<dbReference type="InterPro" id="IPR001314">
    <property type="entry name" value="Peptidase_S1A"/>
</dbReference>
<evidence type="ECO:0000313" key="10">
    <source>
        <dbReference type="EMBL" id="OAA34318.1"/>
    </source>
</evidence>
<accession>A0A5C6G0G6</accession>
<dbReference type="SUPFAM" id="SSF50494">
    <property type="entry name" value="Trypsin-like serine proteases"/>
    <property type="match status" value="1"/>
</dbReference>
<comment type="caution">
    <text evidence="10">The sequence shown here is derived from an EMBL/GenBank/DDBJ whole genome shotgun (WGS) entry which is preliminary data.</text>
</comment>
<reference evidence="11" key="3">
    <citation type="journal article" date="2019" name="Microbiol. Resour. Announc.">
        <title>Genome Sequence of Metarhizium rileyi, a Microbial Control Agent for Lepidoptera.</title>
        <authorList>
            <person name="Binneck E."/>
            <person name="Lastra C.C.L."/>
            <person name="Sosa-Gomez D.R."/>
        </authorList>
    </citation>
    <scope>NUCLEOTIDE SEQUENCE</scope>
    <source>
        <strain evidence="11">Cep018-CH2</strain>
    </source>
</reference>
<dbReference type="PANTHER" id="PTHR24264:SF65">
    <property type="entry name" value="SRCR DOMAIN-CONTAINING PROTEIN"/>
    <property type="match status" value="1"/>
</dbReference>
<gene>
    <name evidence="11" type="ORF">ED733_001639</name>
    <name evidence="10" type="ORF">NOR_08534</name>
</gene>
<evidence type="ECO:0000256" key="3">
    <source>
        <dbReference type="ARBA" id="ARBA00022670"/>
    </source>
</evidence>
<dbReference type="EMBL" id="SBHS01000058">
    <property type="protein sequence ID" value="TWU70894.1"/>
    <property type="molecule type" value="Genomic_DNA"/>
</dbReference>
<dbReference type="InterPro" id="IPR050127">
    <property type="entry name" value="Serine_Proteases_S1"/>
</dbReference>
<dbReference type="GO" id="GO:0004252">
    <property type="term" value="F:serine-type endopeptidase activity"/>
    <property type="evidence" value="ECO:0007669"/>
    <property type="project" value="InterPro"/>
</dbReference>
<dbReference type="PROSITE" id="PS00135">
    <property type="entry name" value="TRYPSIN_SER"/>
    <property type="match status" value="1"/>
</dbReference>
<dbReference type="Proteomes" id="UP000317257">
    <property type="component" value="Unassembled WGS sequence"/>
</dbReference>
<dbReference type="AlphaFoldDB" id="A0A166W3K9"/>
<dbReference type="SMART" id="SM00020">
    <property type="entry name" value="Tryp_SPc"/>
    <property type="match status" value="1"/>
</dbReference>
<evidence type="ECO:0000259" key="9">
    <source>
        <dbReference type="PROSITE" id="PS50240"/>
    </source>
</evidence>
<evidence type="ECO:0000313" key="12">
    <source>
        <dbReference type="Proteomes" id="UP000243498"/>
    </source>
</evidence>
<dbReference type="PROSITE" id="PS00134">
    <property type="entry name" value="TRYPSIN_HIS"/>
    <property type="match status" value="1"/>
</dbReference>
<keyword evidence="6" id="KW-1015">Disulfide bond</keyword>
<dbReference type="InterPro" id="IPR009003">
    <property type="entry name" value="Peptidase_S1_PA"/>
</dbReference>
<keyword evidence="8" id="KW-0732">Signal</keyword>
<dbReference type="InterPro" id="IPR043504">
    <property type="entry name" value="Peptidase_S1_PA_chymotrypsin"/>
</dbReference>
<evidence type="ECO:0000256" key="4">
    <source>
        <dbReference type="ARBA" id="ARBA00022801"/>
    </source>
</evidence>
<evidence type="ECO:0000256" key="1">
    <source>
        <dbReference type="ARBA" id="ARBA00004613"/>
    </source>
</evidence>
<evidence type="ECO:0000256" key="5">
    <source>
        <dbReference type="ARBA" id="ARBA00022825"/>
    </source>
</evidence>
<evidence type="ECO:0000256" key="2">
    <source>
        <dbReference type="ARBA" id="ARBA00022525"/>
    </source>
</evidence>
<dbReference type="FunFam" id="2.40.10.10:FF:000077">
    <property type="entry name" value="Predicted protein"/>
    <property type="match status" value="1"/>
</dbReference>
<feature type="domain" description="Peptidase S1" evidence="9">
    <location>
        <begin position="30"/>
        <end position="258"/>
    </location>
</feature>
<dbReference type="InterPro" id="IPR018114">
    <property type="entry name" value="TRYPSIN_HIS"/>
</dbReference>